<feature type="transmembrane region" description="Helical" evidence="6">
    <location>
        <begin position="382"/>
        <end position="404"/>
    </location>
</feature>
<keyword evidence="2" id="KW-1003">Cell membrane</keyword>
<evidence type="ECO:0000256" key="1">
    <source>
        <dbReference type="ARBA" id="ARBA00004651"/>
    </source>
</evidence>
<dbReference type="EMBL" id="JH431944">
    <property type="status" value="NOT_ANNOTATED_CDS"/>
    <property type="molecule type" value="Genomic_DNA"/>
</dbReference>
<keyword evidence="5 6" id="KW-0472">Membrane</keyword>
<dbReference type="GO" id="GO:0050909">
    <property type="term" value="P:sensory perception of taste"/>
    <property type="evidence" value="ECO:0007669"/>
    <property type="project" value="InterPro"/>
</dbReference>
<dbReference type="HOGENOM" id="CLU_055904_0_0_1"/>
<evidence type="ECO:0008006" key="9">
    <source>
        <dbReference type="Google" id="ProtNLM"/>
    </source>
</evidence>
<evidence type="ECO:0000313" key="7">
    <source>
        <dbReference type="EnsemblMetazoa" id="SMAR015128-PA"/>
    </source>
</evidence>
<dbReference type="GO" id="GO:0005886">
    <property type="term" value="C:plasma membrane"/>
    <property type="evidence" value="ECO:0007669"/>
    <property type="project" value="UniProtKB-SubCell"/>
</dbReference>
<feature type="transmembrane region" description="Helical" evidence="6">
    <location>
        <begin position="89"/>
        <end position="111"/>
    </location>
</feature>
<feature type="transmembrane region" description="Helical" evidence="6">
    <location>
        <begin position="272"/>
        <end position="290"/>
    </location>
</feature>
<evidence type="ECO:0000256" key="4">
    <source>
        <dbReference type="ARBA" id="ARBA00022989"/>
    </source>
</evidence>
<keyword evidence="8" id="KW-1185">Reference proteome</keyword>
<dbReference type="Proteomes" id="UP000014500">
    <property type="component" value="Unassembled WGS sequence"/>
</dbReference>
<dbReference type="EnsemblMetazoa" id="SMAR015128-RA">
    <property type="protein sequence ID" value="SMAR015128-PA"/>
    <property type="gene ID" value="SMAR015128"/>
</dbReference>
<dbReference type="Pfam" id="PF08395">
    <property type="entry name" value="7tm_7"/>
    <property type="match status" value="1"/>
</dbReference>
<evidence type="ECO:0000313" key="8">
    <source>
        <dbReference type="Proteomes" id="UP000014500"/>
    </source>
</evidence>
<dbReference type="InterPro" id="IPR013604">
    <property type="entry name" value="7TM_chemorcpt"/>
</dbReference>
<comment type="subcellular location">
    <subcellularLocation>
        <location evidence="1">Cell membrane</location>
        <topology evidence="1">Multi-pass membrane protein</topology>
    </subcellularLocation>
</comment>
<sequence>MSISSSYFAENIRKTNRRSKISLAYESKLNCLWSSLFSLYGVRISNGGRTLKGTRKGVIFLIICIQLAIFIHYSSAIVFGTVIGQGVQTAAFLIPLAINALLAVLCVGILYRRSYQLFCFNNRLIRVIHVRKDWAVKTWRHAIINLLFTQMTMVLASGSAIVALVTADQETGQLLTQLYLPGAKLEPENMHFGLILLGIEFTVLAFSCMMCLNVTISFYAHICYLLALYFKKFNLDVKLYLLKGKIMNSSQLNYFRYKHQEICKDTEIISKLFSPCLVLCIFGFIINVCFDLRTLKGRPPILLFIGFTVGALRHFILLLQLFYDAAELNKNAHEIGEKFVTLFTPEAKLESQQQNRQYILNYILFSQRLLNTQIGVTASGLFILNTASFLSMTGTVLTYVIVLYQTA</sequence>
<evidence type="ECO:0000256" key="2">
    <source>
        <dbReference type="ARBA" id="ARBA00022475"/>
    </source>
</evidence>
<proteinExistence type="predicted"/>
<reference evidence="8" key="1">
    <citation type="submission" date="2011-05" db="EMBL/GenBank/DDBJ databases">
        <authorList>
            <person name="Richards S.R."/>
            <person name="Qu J."/>
            <person name="Jiang H."/>
            <person name="Jhangiani S.N."/>
            <person name="Agravi P."/>
            <person name="Goodspeed R."/>
            <person name="Gross S."/>
            <person name="Mandapat C."/>
            <person name="Jackson L."/>
            <person name="Mathew T."/>
            <person name="Pu L."/>
            <person name="Thornton R."/>
            <person name="Saada N."/>
            <person name="Wilczek-Boney K.B."/>
            <person name="Lee S."/>
            <person name="Kovar C."/>
            <person name="Wu Y."/>
            <person name="Scherer S.E."/>
            <person name="Worley K.C."/>
            <person name="Muzny D.M."/>
            <person name="Gibbs R."/>
        </authorList>
    </citation>
    <scope>NUCLEOTIDE SEQUENCE</scope>
    <source>
        <strain evidence="8">Brora</strain>
    </source>
</reference>
<dbReference type="AlphaFoldDB" id="T1JMP8"/>
<reference evidence="7" key="2">
    <citation type="submission" date="2015-02" db="UniProtKB">
        <authorList>
            <consortium name="EnsemblMetazoa"/>
        </authorList>
    </citation>
    <scope>IDENTIFICATION</scope>
</reference>
<evidence type="ECO:0000256" key="6">
    <source>
        <dbReference type="SAM" id="Phobius"/>
    </source>
</evidence>
<keyword evidence="4 6" id="KW-1133">Transmembrane helix</keyword>
<evidence type="ECO:0000256" key="3">
    <source>
        <dbReference type="ARBA" id="ARBA00022692"/>
    </source>
</evidence>
<accession>T1JMP8</accession>
<name>T1JMP8_STRMM</name>
<keyword evidence="3 6" id="KW-0812">Transmembrane</keyword>
<feature type="transmembrane region" description="Helical" evidence="6">
    <location>
        <begin position="58"/>
        <end position="83"/>
    </location>
</feature>
<feature type="transmembrane region" description="Helical" evidence="6">
    <location>
        <begin position="142"/>
        <end position="165"/>
    </location>
</feature>
<feature type="transmembrane region" description="Helical" evidence="6">
    <location>
        <begin position="189"/>
        <end position="206"/>
    </location>
</feature>
<organism evidence="7 8">
    <name type="scientific">Strigamia maritima</name>
    <name type="common">European centipede</name>
    <name type="synonym">Geophilus maritimus</name>
    <dbReference type="NCBI Taxonomy" id="126957"/>
    <lineage>
        <taxon>Eukaryota</taxon>
        <taxon>Metazoa</taxon>
        <taxon>Ecdysozoa</taxon>
        <taxon>Arthropoda</taxon>
        <taxon>Myriapoda</taxon>
        <taxon>Chilopoda</taxon>
        <taxon>Pleurostigmophora</taxon>
        <taxon>Geophilomorpha</taxon>
        <taxon>Linotaeniidae</taxon>
        <taxon>Strigamia</taxon>
    </lineage>
</organism>
<dbReference type="PhylomeDB" id="T1JMP8"/>
<evidence type="ECO:0000256" key="5">
    <source>
        <dbReference type="ARBA" id="ARBA00023136"/>
    </source>
</evidence>
<protein>
    <recommendedName>
        <fullName evidence="9">Gustatory receptor</fullName>
    </recommendedName>
</protein>
<feature type="transmembrane region" description="Helical" evidence="6">
    <location>
        <begin position="302"/>
        <end position="323"/>
    </location>
</feature>